<sequence>MNSSSNQRFLKWGALFFNFVVLIVGPTLMALSLRVLFDPEFTHLFFQGGNYYVGHILVAIGALMTVTGILGCIGVLAENSCLLWMFFTSMACFLITEIAGGVLLYNEQNDLQNDVHNSIRVAVERHYGNDVSNTTKLDLIQEAWKCCGTTGYKSWSRSEFGKRHMTFDFIDSGATYTVPKSCCIDKLSAECERVSFSEGVRGGDQSKVLFQEGCGKKLVDAINTYARYTFVTITIVAVVQIVAMILTALFAVAIRRTNGETSRFTSRQGLNSSYASAPMLSNAESADSKRQFTVSSSSMNSLNLEPVIMSKSYYIFNCLDGCEQQSCLLVKIAIMLSSSAEKNSILVTTVVLVIAAAGVTVQAWKVQIVPKMTSVKYVVPVVTSFITVPSTCYVPMNVTGDCRRRRFIEEKPDIISLGDDIDVENIIPTLPRLEASAIPDEVLAPSIEGSRDEESSNAGRSTKRGWTFTARPLDFTKRLTKGYTKVNRWINSNRPYFGLTYVDFQTVTVTQTTIATVTDGQKSFAISGCLPSGFAYTIC</sequence>
<dbReference type="Pfam" id="PF00335">
    <property type="entry name" value="Tetraspanin"/>
    <property type="match status" value="1"/>
</dbReference>
<organism evidence="6 7">
    <name type="scientific">Daphnia galeata</name>
    <dbReference type="NCBI Taxonomy" id="27404"/>
    <lineage>
        <taxon>Eukaryota</taxon>
        <taxon>Metazoa</taxon>
        <taxon>Ecdysozoa</taxon>
        <taxon>Arthropoda</taxon>
        <taxon>Crustacea</taxon>
        <taxon>Branchiopoda</taxon>
        <taxon>Diplostraca</taxon>
        <taxon>Cladocera</taxon>
        <taxon>Anomopoda</taxon>
        <taxon>Daphniidae</taxon>
        <taxon>Daphnia</taxon>
    </lineage>
</organism>
<comment type="caution">
    <text evidence="6">The sequence shown here is derived from an EMBL/GenBank/DDBJ whole genome shotgun (WGS) entry which is preliminary data.</text>
</comment>
<evidence type="ECO:0000313" key="6">
    <source>
        <dbReference type="EMBL" id="CAH0107717.1"/>
    </source>
</evidence>
<keyword evidence="4 5" id="KW-0472">Membrane</keyword>
<feature type="transmembrane region" description="Helical" evidence="5">
    <location>
        <begin position="377"/>
        <end position="396"/>
    </location>
</feature>
<evidence type="ECO:0000313" key="7">
    <source>
        <dbReference type="Proteomes" id="UP000789390"/>
    </source>
</evidence>
<feature type="transmembrane region" description="Helical" evidence="5">
    <location>
        <begin position="228"/>
        <end position="254"/>
    </location>
</feature>
<dbReference type="Proteomes" id="UP000789390">
    <property type="component" value="Unassembled WGS sequence"/>
</dbReference>
<gene>
    <name evidence="6" type="ORF">DGAL_LOCUS11049</name>
</gene>
<dbReference type="AlphaFoldDB" id="A0A8J2RYL0"/>
<feature type="transmembrane region" description="Helical" evidence="5">
    <location>
        <begin position="12"/>
        <end position="31"/>
    </location>
</feature>
<evidence type="ECO:0000256" key="4">
    <source>
        <dbReference type="ARBA" id="ARBA00023136"/>
    </source>
</evidence>
<evidence type="ECO:0000256" key="1">
    <source>
        <dbReference type="ARBA" id="ARBA00004141"/>
    </source>
</evidence>
<keyword evidence="3 5" id="KW-1133">Transmembrane helix</keyword>
<reference evidence="6" key="1">
    <citation type="submission" date="2021-11" db="EMBL/GenBank/DDBJ databases">
        <authorList>
            <person name="Schell T."/>
        </authorList>
    </citation>
    <scope>NUCLEOTIDE SEQUENCE</scope>
    <source>
        <strain evidence="6">M5</strain>
    </source>
</reference>
<evidence type="ECO:0000256" key="5">
    <source>
        <dbReference type="SAM" id="Phobius"/>
    </source>
</evidence>
<dbReference type="InterPro" id="IPR018499">
    <property type="entry name" value="Tetraspanin/Peripherin"/>
</dbReference>
<dbReference type="EMBL" id="CAKKLH010000278">
    <property type="protein sequence ID" value="CAH0107717.1"/>
    <property type="molecule type" value="Genomic_DNA"/>
</dbReference>
<dbReference type="PANTHER" id="PTHR19282">
    <property type="entry name" value="TETRASPANIN"/>
    <property type="match status" value="1"/>
</dbReference>
<evidence type="ECO:0000256" key="3">
    <source>
        <dbReference type="ARBA" id="ARBA00022989"/>
    </source>
</evidence>
<feature type="transmembrane region" description="Helical" evidence="5">
    <location>
        <begin position="51"/>
        <end position="76"/>
    </location>
</feature>
<dbReference type="Gene3D" id="1.10.1450.10">
    <property type="entry name" value="Tetraspanin"/>
    <property type="match status" value="1"/>
</dbReference>
<dbReference type="PRINTS" id="PR00259">
    <property type="entry name" value="TMFOUR"/>
</dbReference>
<name>A0A8J2RYL0_9CRUS</name>
<dbReference type="GO" id="GO:0005886">
    <property type="term" value="C:plasma membrane"/>
    <property type="evidence" value="ECO:0007669"/>
    <property type="project" value="TreeGrafter"/>
</dbReference>
<accession>A0A8J2RYL0</accession>
<protein>
    <recommendedName>
        <fullName evidence="8">Tetraspanin</fullName>
    </recommendedName>
</protein>
<keyword evidence="7" id="KW-1185">Reference proteome</keyword>
<evidence type="ECO:0000256" key="2">
    <source>
        <dbReference type="ARBA" id="ARBA00022692"/>
    </source>
</evidence>
<feature type="transmembrane region" description="Helical" evidence="5">
    <location>
        <begin position="345"/>
        <end position="365"/>
    </location>
</feature>
<keyword evidence="2 5" id="KW-0812">Transmembrane</keyword>
<dbReference type="PANTHER" id="PTHR19282:SF551">
    <property type="entry name" value="RE08073P-RELATED"/>
    <property type="match status" value="1"/>
</dbReference>
<proteinExistence type="predicted"/>
<dbReference type="SUPFAM" id="SSF48652">
    <property type="entry name" value="Tetraspanin"/>
    <property type="match status" value="1"/>
</dbReference>
<evidence type="ECO:0008006" key="8">
    <source>
        <dbReference type="Google" id="ProtNLM"/>
    </source>
</evidence>
<dbReference type="InterPro" id="IPR008952">
    <property type="entry name" value="Tetraspanin_EC2_sf"/>
</dbReference>
<comment type="subcellular location">
    <subcellularLocation>
        <location evidence="1">Membrane</location>
        <topology evidence="1">Multi-pass membrane protein</topology>
    </subcellularLocation>
</comment>
<dbReference type="OrthoDB" id="10016273at2759"/>
<feature type="transmembrane region" description="Helical" evidence="5">
    <location>
        <begin position="83"/>
        <end position="105"/>
    </location>
</feature>
<dbReference type="CDD" id="cd03127">
    <property type="entry name" value="tetraspanin_LEL"/>
    <property type="match status" value="1"/>
</dbReference>